<dbReference type="AlphaFoldDB" id="A0AAD3H6T3"/>
<sequence>MFNSFVNDVAEAWSDTKKRVSSYSTSQHYSSTVKVQNSLGHIYDASQLKQASESPDNFNSFANDVGTVWSDIPEKRASSYSATGDDSKIDVQNSLGHIYNAAPLKPAPKPPIFLLSDSEDSSQEGDFVSFHTKRTKNSGPYSSKPSGSGSASKPSASKSHLVKVTYEKGSKDAIPIPLQQKINCTSFNSLHYNEIFVGCNHFQNYSLPANSTSENFDGNLSSYFPVGSIWSSSNEVLSQLKQLSSKFLGYDSVNKRSSSSFICSNAKDHNCEFKLNLIAVFKYTTHEDNTRRHLWDHLVKISSFKSHSESCLTKKKREIVLESSSASKKKKSKKSIPSQWNVSTTPSFLVPNIIETEISKALARYVANIKHAILIADATNGEDTAIANVYRHCLERLLHVITHDNTISFQTLNSPGSAAFLDTVRNLKSYTSIGPAMMSVLCWLQSCNIKENSIELEVKLIGKQFKSQHYMNWKKMNAVSLLDHLNYKSV</sequence>
<evidence type="ECO:0000256" key="1">
    <source>
        <dbReference type="SAM" id="MobiDB-lite"/>
    </source>
</evidence>
<feature type="compositionally biased region" description="Low complexity" evidence="1">
    <location>
        <begin position="138"/>
        <end position="156"/>
    </location>
</feature>
<dbReference type="EMBL" id="BLLK01000046">
    <property type="protein sequence ID" value="GFH52742.1"/>
    <property type="molecule type" value="Genomic_DNA"/>
</dbReference>
<feature type="region of interest" description="Disordered" evidence="1">
    <location>
        <begin position="130"/>
        <end position="156"/>
    </location>
</feature>
<gene>
    <name evidence="2" type="ORF">CTEN210_09218</name>
</gene>
<organism evidence="2 3">
    <name type="scientific">Chaetoceros tenuissimus</name>
    <dbReference type="NCBI Taxonomy" id="426638"/>
    <lineage>
        <taxon>Eukaryota</taxon>
        <taxon>Sar</taxon>
        <taxon>Stramenopiles</taxon>
        <taxon>Ochrophyta</taxon>
        <taxon>Bacillariophyta</taxon>
        <taxon>Coscinodiscophyceae</taxon>
        <taxon>Chaetocerotophycidae</taxon>
        <taxon>Chaetocerotales</taxon>
        <taxon>Chaetocerotaceae</taxon>
        <taxon>Chaetoceros</taxon>
    </lineage>
</organism>
<comment type="caution">
    <text evidence="2">The sequence shown here is derived from an EMBL/GenBank/DDBJ whole genome shotgun (WGS) entry which is preliminary data.</text>
</comment>
<protein>
    <submittedName>
        <fullName evidence="2">Uncharacterized protein</fullName>
    </submittedName>
</protein>
<dbReference type="Proteomes" id="UP001054902">
    <property type="component" value="Unassembled WGS sequence"/>
</dbReference>
<proteinExistence type="predicted"/>
<accession>A0AAD3H6T3</accession>
<evidence type="ECO:0000313" key="2">
    <source>
        <dbReference type="EMBL" id="GFH52742.1"/>
    </source>
</evidence>
<reference evidence="2 3" key="1">
    <citation type="journal article" date="2021" name="Sci. Rep.">
        <title>The genome of the diatom Chaetoceros tenuissimus carries an ancient integrated fragment of an extant virus.</title>
        <authorList>
            <person name="Hongo Y."/>
            <person name="Kimura K."/>
            <person name="Takaki Y."/>
            <person name="Yoshida Y."/>
            <person name="Baba S."/>
            <person name="Kobayashi G."/>
            <person name="Nagasaki K."/>
            <person name="Hano T."/>
            <person name="Tomaru Y."/>
        </authorList>
    </citation>
    <scope>NUCLEOTIDE SEQUENCE [LARGE SCALE GENOMIC DNA]</scope>
    <source>
        <strain evidence="2 3">NIES-3715</strain>
    </source>
</reference>
<keyword evidence="3" id="KW-1185">Reference proteome</keyword>
<evidence type="ECO:0000313" key="3">
    <source>
        <dbReference type="Proteomes" id="UP001054902"/>
    </source>
</evidence>
<name>A0AAD3H6T3_9STRA</name>